<dbReference type="SUPFAM" id="SSF48019">
    <property type="entry name" value="post-AAA+ oligomerization domain-like"/>
    <property type="match status" value="1"/>
</dbReference>
<name>A0A2N6UJK1_9FIRM</name>
<accession>A0A2N6UJK1</accession>
<dbReference type="InterPro" id="IPR008921">
    <property type="entry name" value="DNA_pol3_clamp-load_cplx_C"/>
</dbReference>
<dbReference type="EMBL" id="PNHP01000002">
    <property type="protein sequence ID" value="PMC81917.1"/>
    <property type="molecule type" value="Genomic_DNA"/>
</dbReference>
<evidence type="ECO:0000256" key="3">
    <source>
        <dbReference type="ARBA" id="ARBA00022705"/>
    </source>
</evidence>
<dbReference type="Pfam" id="PF16193">
    <property type="entry name" value="AAA_assoc_2"/>
    <property type="match status" value="1"/>
</dbReference>
<dbReference type="GO" id="GO:0005524">
    <property type="term" value="F:ATP binding"/>
    <property type="evidence" value="ECO:0007669"/>
    <property type="project" value="UniProtKB-KW"/>
</dbReference>
<dbReference type="PANTHER" id="PTHR13779:SF7">
    <property type="entry name" value="ATPASE WRNIP1"/>
    <property type="match status" value="1"/>
</dbReference>
<keyword evidence="3" id="KW-0235">DNA replication</keyword>
<dbReference type="CDD" id="cd18139">
    <property type="entry name" value="HLD_clamp_RarA"/>
    <property type="match status" value="1"/>
</dbReference>
<dbReference type="Pfam" id="PF00004">
    <property type="entry name" value="AAA"/>
    <property type="match status" value="1"/>
</dbReference>
<dbReference type="InterPro" id="IPR003959">
    <property type="entry name" value="ATPase_AAA_core"/>
</dbReference>
<dbReference type="Pfam" id="PF12002">
    <property type="entry name" value="MgsA_C"/>
    <property type="match status" value="1"/>
</dbReference>
<dbReference type="GeneID" id="84578336"/>
<dbReference type="FunFam" id="3.40.50.300:FF:000137">
    <property type="entry name" value="Replication-associated recombination protein A"/>
    <property type="match status" value="1"/>
</dbReference>
<dbReference type="PANTHER" id="PTHR13779">
    <property type="entry name" value="WERNER HELICASE-INTERACTING PROTEIN 1 FAMILY MEMBER"/>
    <property type="match status" value="1"/>
</dbReference>
<dbReference type="RefSeq" id="WP_102197858.1">
    <property type="nucleotide sequence ID" value="NZ_JAHAHW010000008.1"/>
</dbReference>
<reference evidence="7 8" key="1">
    <citation type="submission" date="2017-09" db="EMBL/GenBank/DDBJ databases">
        <title>Bacterial strain isolated from the female urinary microbiota.</title>
        <authorList>
            <person name="Thomas-White K."/>
            <person name="Kumar N."/>
            <person name="Forster S."/>
            <person name="Putonti C."/>
            <person name="Lawley T."/>
            <person name="Wolfe A.J."/>
        </authorList>
    </citation>
    <scope>NUCLEOTIDE SEQUENCE [LARGE SCALE GENOMIC DNA]</scope>
    <source>
        <strain evidence="7 8">UMB0204</strain>
    </source>
</reference>
<organism evidence="7 8">
    <name type="scientific">Anaerococcus hydrogenalis</name>
    <dbReference type="NCBI Taxonomy" id="33029"/>
    <lineage>
        <taxon>Bacteria</taxon>
        <taxon>Bacillati</taxon>
        <taxon>Bacillota</taxon>
        <taxon>Tissierellia</taxon>
        <taxon>Tissierellales</taxon>
        <taxon>Peptoniphilaceae</taxon>
        <taxon>Anaerococcus</taxon>
    </lineage>
</organism>
<dbReference type="GO" id="GO:0016887">
    <property type="term" value="F:ATP hydrolysis activity"/>
    <property type="evidence" value="ECO:0007669"/>
    <property type="project" value="InterPro"/>
</dbReference>
<dbReference type="Gene3D" id="1.10.8.60">
    <property type="match status" value="1"/>
</dbReference>
<comment type="caution">
    <text evidence="7">The sequence shown here is derived from an EMBL/GenBank/DDBJ whole genome shotgun (WGS) entry which is preliminary data.</text>
</comment>
<evidence type="ECO:0000259" key="6">
    <source>
        <dbReference type="SMART" id="SM00382"/>
    </source>
</evidence>
<comment type="function">
    <text evidence="1">DNA-dependent ATPase that plays important roles in cellular responses to stalled DNA replication processes.</text>
</comment>
<evidence type="ECO:0000256" key="1">
    <source>
        <dbReference type="ARBA" id="ARBA00002393"/>
    </source>
</evidence>
<proteinExistence type="inferred from homology"/>
<dbReference type="Gene3D" id="1.10.3710.10">
    <property type="entry name" value="DNA polymerase III clamp loader subunits, C-terminal domain"/>
    <property type="match status" value="1"/>
</dbReference>
<evidence type="ECO:0000256" key="4">
    <source>
        <dbReference type="ARBA" id="ARBA00022741"/>
    </source>
</evidence>
<dbReference type="CDD" id="cd00009">
    <property type="entry name" value="AAA"/>
    <property type="match status" value="1"/>
</dbReference>
<dbReference type="SMART" id="SM00382">
    <property type="entry name" value="AAA"/>
    <property type="match status" value="1"/>
</dbReference>
<evidence type="ECO:0000256" key="2">
    <source>
        <dbReference type="ARBA" id="ARBA00008959"/>
    </source>
</evidence>
<dbReference type="GO" id="GO:0006261">
    <property type="term" value="P:DNA-templated DNA replication"/>
    <property type="evidence" value="ECO:0007669"/>
    <property type="project" value="TreeGrafter"/>
</dbReference>
<dbReference type="GO" id="GO:0017116">
    <property type="term" value="F:single-stranded DNA helicase activity"/>
    <property type="evidence" value="ECO:0007669"/>
    <property type="project" value="TreeGrafter"/>
</dbReference>
<dbReference type="GO" id="GO:0000731">
    <property type="term" value="P:DNA synthesis involved in DNA repair"/>
    <property type="evidence" value="ECO:0007669"/>
    <property type="project" value="TreeGrafter"/>
</dbReference>
<dbReference type="InterPro" id="IPR003593">
    <property type="entry name" value="AAA+_ATPase"/>
</dbReference>
<dbReference type="GO" id="GO:0003677">
    <property type="term" value="F:DNA binding"/>
    <property type="evidence" value="ECO:0007669"/>
    <property type="project" value="InterPro"/>
</dbReference>
<dbReference type="Gene3D" id="1.20.272.10">
    <property type="match status" value="1"/>
</dbReference>
<evidence type="ECO:0000256" key="5">
    <source>
        <dbReference type="ARBA" id="ARBA00022840"/>
    </source>
</evidence>
<dbReference type="SUPFAM" id="SSF52540">
    <property type="entry name" value="P-loop containing nucleoside triphosphate hydrolases"/>
    <property type="match status" value="1"/>
</dbReference>
<sequence>MDLFELNRQRQLEKSAPLADRMRPENIEDFLGQDHLLGEGKIIRRMIKSDRIYSSIFYGPPGVGKTTLAKIISKSTNMAFEKISAVASGISDLKKKIEIAKDNLKFENKKTILFIDEIHRFNKSQQDYLLPFVEDSTIILIGATTENPYFEVNKALISRMYVFELKAHTNEDLHKLIDMALTKDKVLKNKNIKIDKDARNTLVKFSNGDCRALLNALEIAIFSQEDKEGIIEVDRQSILNSIQKKISIYDRNGDRHYDTISAFIKSMRGSDPDAAIFYLAKMLNSGEDIKFIARRMIIFASEDISLADPYALSLATNTFTAINTVGMPEARIILAQTCIYLSLAKKNNSTYLAINKAMDFVKNEKDLEVPNKLKDTHYKGSKNLVKDTYLYPHDYNGYVKQDYLPDGFVKEKFYESKDIGYEKILSKNLEKIKRGNEDEIIRD</sequence>
<evidence type="ECO:0000313" key="8">
    <source>
        <dbReference type="Proteomes" id="UP000235658"/>
    </source>
</evidence>
<dbReference type="FunFam" id="1.20.272.10:FF:000001">
    <property type="entry name" value="Putative AAA family ATPase"/>
    <property type="match status" value="1"/>
</dbReference>
<dbReference type="GO" id="GO:0008047">
    <property type="term" value="F:enzyme activator activity"/>
    <property type="evidence" value="ECO:0007669"/>
    <property type="project" value="TreeGrafter"/>
</dbReference>
<dbReference type="InterPro" id="IPR051314">
    <property type="entry name" value="AAA_ATPase_RarA/MGS1/WRNIP1"/>
</dbReference>
<dbReference type="Proteomes" id="UP000235658">
    <property type="component" value="Unassembled WGS sequence"/>
</dbReference>
<gene>
    <name evidence="7" type="ORF">CJ192_03980</name>
</gene>
<dbReference type="AlphaFoldDB" id="A0A2N6UJK1"/>
<dbReference type="InterPro" id="IPR027417">
    <property type="entry name" value="P-loop_NTPase"/>
</dbReference>
<evidence type="ECO:0000313" key="7">
    <source>
        <dbReference type="EMBL" id="PMC81917.1"/>
    </source>
</evidence>
<comment type="similarity">
    <text evidence="2">Belongs to the AAA ATPase family. RarA/MGS1/WRNIP1 subfamily.</text>
</comment>
<dbReference type="InterPro" id="IPR032423">
    <property type="entry name" value="AAA_assoc_2"/>
</dbReference>
<dbReference type="Gene3D" id="3.40.50.300">
    <property type="entry name" value="P-loop containing nucleotide triphosphate hydrolases"/>
    <property type="match status" value="1"/>
</dbReference>
<dbReference type="InterPro" id="IPR021886">
    <property type="entry name" value="MgsA_C"/>
</dbReference>
<protein>
    <submittedName>
        <fullName evidence="7">Replication-associated recombination protein RarA</fullName>
    </submittedName>
</protein>
<feature type="domain" description="AAA+ ATPase" evidence="6">
    <location>
        <begin position="51"/>
        <end position="172"/>
    </location>
</feature>
<keyword evidence="4" id="KW-0547">Nucleotide-binding</keyword>
<keyword evidence="5" id="KW-0067">ATP-binding</keyword>